<dbReference type="InterPro" id="IPR007838">
    <property type="entry name" value="Cell_div_ZapA-like"/>
</dbReference>
<dbReference type="SUPFAM" id="SSF102829">
    <property type="entry name" value="Cell division protein ZapA-like"/>
    <property type="match status" value="1"/>
</dbReference>
<evidence type="ECO:0000313" key="2">
    <source>
        <dbReference type="EMBL" id="GGD91722.1"/>
    </source>
</evidence>
<dbReference type="Proteomes" id="UP000619041">
    <property type="component" value="Unassembled WGS sequence"/>
</dbReference>
<accession>A0ABQ1S782</accession>
<sequence>MSEVALSIGGRVFRVACAPGEEERVGRLGALINEKLASMGNLSGHEAQNILFAALLLADQVHEGGDTVSRADDEIAQARAAAETAVGQLDELKAVLANRDAEFERAQTERQDIAHELATAQALIAELNERIGEHQSNEAALRERVDELTQEREALVSNNAPADASAAAGTPSAEHADLAPALESLAEMLEQCADKLERALPAP</sequence>
<dbReference type="Pfam" id="PF05164">
    <property type="entry name" value="ZapA"/>
    <property type="match status" value="1"/>
</dbReference>
<keyword evidence="1" id="KW-0175">Coiled coil</keyword>
<dbReference type="InterPro" id="IPR036192">
    <property type="entry name" value="Cell_div_ZapA-like_sf"/>
</dbReference>
<proteinExistence type="predicted"/>
<dbReference type="RefSeq" id="WP_188644060.1">
    <property type="nucleotide sequence ID" value="NZ_BMKL01000001.1"/>
</dbReference>
<gene>
    <name evidence="2" type="ORF">GCM10011515_09240</name>
</gene>
<protein>
    <recommendedName>
        <fullName evidence="4">Cell division protein ZapA</fullName>
    </recommendedName>
</protein>
<reference evidence="3" key="1">
    <citation type="journal article" date="2019" name="Int. J. Syst. Evol. Microbiol.">
        <title>The Global Catalogue of Microorganisms (GCM) 10K type strain sequencing project: providing services to taxonomists for standard genome sequencing and annotation.</title>
        <authorList>
            <consortium name="The Broad Institute Genomics Platform"/>
            <consortium name="The Broad Institute Genome Sequencing Center for Infectious Disease"/>
            <person name="Wu L."/>
            <person name="Ma J."/>
        </authorList>
    </citation>
    <scope>NUCLEOTIDE SEQUENCE [LARGE SCALE GENOMIC DNA]</scope>
    <source>
        <strain evidence="3">CGMCC 1.15959</strain>
    </source>
</reference>
<dbReference type="EMBL" id="BMKL01000001">
    <property type="protein sequence ID" value="GGD91722.1"/>
    <property type="molecule type" value="Genomic_DNA"/>
</dbReference>
<feature type="coiled-coil region" evidence="1">
    <location>
        <begin position="75"/>
        <end position="158"/>
    </location>
</feature>
<dbReference type="Gene3D" id="1.10.287.1490">
    <property type="match status" value="1"/>
</dbReference>
<evidence type="ECO:0000256" key="1">
    <source>
        <dbReference type="SAM" id="Coils"/>
    </source>
</evidence>
<evidence type="ECO:0008006" key="4">
    <source>
        <dbReference type="Google" id="ProtNLM"/>
    </source>
</evidence>
<comment type="caution">
    <text evidence="2">The sequence shown here is derived from an EMBL/GenBank/DDBJ whole genome shotgun (WGS) entry which is preliminary data.</text>
</comment>
<evidence type="ECO:0000313" key="3">
    <source>
        <dbReference type="Proteomes" id="UP000619041"/>
    </source>
</evidence>
<keyword evidence="3" id="KW-1185">Reference proteome</keyword>
<name>A0ABQ1S782_9SPHN</name>
<organism evidence="2 3">
    <name type="scientific">Tsuneonella deserti</name>
    <dbReference type="NCBI Taxonomy" id="2035528"/>
    <lineage>
        <taxon>Bacteria</taxon>
        <taxon>Pseudomonadati</taxon>
        <taxon>Pseudomonadota</taxon>
        <taxon>Alphaproteobacteria</taxon>
        <taxon>Sphingomonadales</taxon>
        <taxon>Erythrobacteraceae</taxon>
        <taxon>Tsuneonella</taxon>
    </lineage>
</organism>